<keyword evidence="2" id="KW-1185">Reference proteome</keyword>
<reference evidence="1 2" key="1">
    <citation type="submission" date="2023-01" db="EMBL/GenBank/DDBJ databases">
        <title>Psychrosphaera sp. nov., isolated from marine algae.</title>
        <authorList>
            <person name="Bayburt H."/>
            <person name="Choi B.J."/>
            <person name="Kim J.M."/>
            <person name="Choi D.G."/>
            <person name="Jeon C.O."/>
        </authorList>
    </citation>
    <scope>NUCLEOTIDE SEQUENCE [LARGE SCALE GENOMIC DNA]</scope>
    <source>
        <strain evidence="1 2">G1-22</strain>
    </source>
</reference>
<dbReference type="InterPro" id="IPR028994">
    <property type="entry name" value="Integrin_alpha_N"/>
</dbReference>
<dbReference type="EMBL" id="JAQOMS010000002">
    <property type="protein sequence ID" value="MDC2889527.1"/>
    <property type="molecule type" value="Genomic_DNA"/>
</dbReference>
<evidence type="ECO:0000313" key="1">
    <source>
        <dbReference type="EMBL" id="MDC2889527.1"/>
    </source>
</evidence>
<dbReference type="SUPFAM" id="SSF69318">
    <property type="entry name" value="Integrin alpha N-terminal domain"/>
    <property type="match status" value="2"/>
</dbReference>
<protein>
    <recommendedName>
        <fullName evidence="3">VCBS repeat-containing protein</fullName>
    </recommendedName>
</protein>
<sequence>MVQDPDFKGSNGVAASLISAPEGATIDENGTVSWNVAGDMMFSSQEVDFVFGFVNEEANSQQFSQSITVTADKPLPIASASFDIPSTNKSMWVGDFSGDGNKRILTTNSRKSVYLLKSINGEFKHSWLYPYALPTAGNINQVIPVQYDDDVELEILVATEHGISLINGLTSHAIALLETEGYISSIDIADLNADGSLELIYLISDSNYSNSTKLIVAPLLTPHVTLFSTDALDSMDFSIANTDEDDQLEIVLSNGLVYDGKTYLNEWLSSNKFGSSIVSTGDYNGDGIDEIAGADSWGAIALYSAVNKSQLFSFDNFNTCSITTANIDDDMADELIIGDCQWGSITAYDFVNNALVKKWSVDMQEHGSKSIAIGDADNDGKLEVLWGSGQSSSGEDVLVIADIEDGIATVDNWTRTIQLDSYSSAGWASTDGNNDRAIFFIPETGSGYDGSRVLEMTDTGEFQLSEEISSNWDRSRYAIATDFNKDGIGDIFLPSTALYDGSFSALQLNDYSEIWSLNGDYDSDIGIIRAFDLNNDDYPDAVYMDGTSLKAIDIENQLFIANYTFNNGLNDFELDYKDTAYFYVSHGDKLSVMKLVDGALSEQSFITENCGRLEMINFDTDPELELACIVSTHYWNTEGKK</sequence>
<gene>
    <name evidence="1" type="ORF">PN838_13025</name>
</gene>
<organism evidence="1 2">
    <name type="scientific">Psychrosphaera algicola</name>
    <dbReference type="NCBI Taxonomy" id="3023714"/>
    <lineage>
        <taxon>Bacteria</taxon>
        <taxon>Pseudomonadati</taxon>
        <taxon>Pseudomonadota</taxon>
        <taxon>Gammaproteobacteria</taxon>
        <taxon>Alteromonadales</taxon>
        <taxon>Pseudoalteromonadaceae</taxon>
        <taxon>Psychrosphaera</taxon>
    </lineage>
</organism>
<evidence type="ECO:0008006" key="3">
    <source>
        <dbReference type="Google" id="ProtNLM"/>
    </source>
</evidence>
<dbReference type="RefSeq" id="WP_272180946.1">
    <property type="nucleotide sequence ID" value="NZ_JAQOMS010000002.1"/>
</dbReference>
<evidence type="ECO:0000313" key="2">
    <source>
        <dbReference type="Proteomes" id="UP001528411"/>
    </source>
</evidence>
<dbReference type="Gene3D" id="2.130.10.130">
    <property type="entry name" value="Integrin alpha, N-terminal"/>
    <property type="match status" value="1"/>
</dbReference>
<dbReference type="Proteomes" id="UP001528411">
    <property type="component" value="Unassembled WGS sequence"/>
</dbReference>
<accession>A0ABT5FDD6</accession>
<name>A0ABT5FDD6_9GAMM</name>
<comment type="caution">
    <text evidence="1">The sequence shown here is derived from an EMBL/GenBank/DDBJ whole genome shotgun (WGS) entry which is preliminary data.</text>
</comment>
<proteinExistence type="predicted"/>